<proteinExistence type="predicted"/>
<accession>A0A3P7NPK5</accession>
<dbReference type="SUPFAM" id="SSF48726">
    <property type="entry name" value="Immunoglobulin"/>
    <property type="match status" value="1"/>
</dbReference>
<dbReference type="AlphaFoldDB" id="A0A3P7NPK5"/>
<organism evidence="2 3">
    <name type="scientific">Dibothriocephalus latus</name>
    <name type="common">Fish tapeworm</name>
    <name type="synonym">Diphyllobothrium latum</name>
    <dbReference type="NCBI Taxonomy" id="60516"/>
    <lineage>
        <taxon>Eukaryota</taxon>
        <taxon>Metazoa</taxon>
        <taxon>Spiralia</taxon>
        <taxon>Lophotrochozoa</taxon>
        <taxon>Platyhelminthes</taxon>
        <taxon>Cestoda</taxon>
        <taxon>Eucestoda</taxon>
        <taxon>Diphyllobothriidea</taxon>
        <taxon>Diphyllobothriidae</taxon>
        <taxon>Dibothriocephalus</taxon>
    </lineage>
</organism>
<protein>
    <recommendedName>
        <fullName evidence="1">Ig-like domain-containing protein</fullName>
    </recommendedName>
</protein>
<dbReference type="InterPro" id="IPR007110">
    <property type="entry name" value="Ig-like_dom"/>
</dbReference>
<evidence type="ECO:0000313" key="2">
    <source>
        <dbReference type="EMBL" id="VDN11099.1"/>
    </source>
</evidence>
<dbReference type="OrthoDB" id="6269336at2759"/>
<gene>
    <name evidence="2" type="ORF">DILT_LOCUS6930</name>
</gene>
<reference evidence="2 3" key="1">
    <citation type="submission" date="2018-11" db="EMBL/GenBank/DDBJ databases">
        <authorList>
            <consortium name="Pathogen Informatics"/>
        </authorList>
    </citation>
    <scope>NUCLEOTIDE SEQUENCE [LARGE SCALE GENOMIC DNA]</scope>
</reference>
<sequence>MQPPYLARFKTPKSLMYRVPNKKLKVKDLRPTSRLLFHVVDYKFRADGWEDFNMSIGCFLTFDQQEVKEYNMSMNASVGPLMVCVPPRTLLIMPDNRFIFHKEDQLECSPTDHVFPEPTVSWHWVLGPLPESDLRPTKGNWKTFNSSILPLSSLPGPGFYVYKCTVEHTCAKKSTYGPMKHMFIISEPNKTFDIVEVRPVLAIVPEVIHFNCPSILTPTARRTSVHQEVFATSLTWFRTRRQINFTEPYNDTTYEMIVKHDFIYKNLSRPTPQFENPERIQNFRLENEVRIDFAMDIGPSSGEDYGYYGCITEISDEEKLTNGTRFVQHASQPVCLILKNEFPKLDLKVVSKKGVTTRKDCFIAEETVQVECTTPAYQTFCDDSDKPLGRTLIGSRTYLQFVYATNKLDGISYEKYPKSITLNVTSEITKSTSKPDEIPRVWLEHTKYTFKVSWRHDEAVISCHTVPLLQTYFRESPAANETFRREFERLVPIIRGSTDENMCVFYPPRNILIDPPPPDQTSREEVTFTIDRDIMITCSVDGHPLPKVDIDIYPLRISRLGIALDKGLADPDSWTDLTQAGVDWPNFPGEGNASVIVGECEADYFLVVFRLIDNADKFATVIPISLAFVG</sequence>
<keyword evidence="3" id="KW-1185">Reference proteome</keyword>
<dbReference type="EMBL" id="UYRU01050690">
    <property type="protein sequence ID" value="VDN11099.1"/>
    <property type="molecule type" value="Genomic_DNA"/>
</dbReference>
<name>A0A3P7NPK5_DIBLA</name>
<evidence type="ECO:0000313" key="3">
    <source>
        <dbReference type="Proteomes" id="UP000281553"/>
    </source>
</evidence>
<dbReference type="PROSITE" id="PS50835">
    <property type="entry name" value="IG_LIKE"/>
    <property type="match status" value="1"/>
</dbReference>
<dbReference type="Proteomes" id="UP000281553">
    <property type="component" value="Unassembled WGS sequence"/>
</dbReference>
<dbReference type="InterPro" id="IPR036179">
    <property type="entry name" value="Ig-like_dom_sf"/>
</dbReference>
<feature type="domain" description="Ig-like" evidence="1">
    <location>
        <begin position="80"/>
        <end position="175"/>
    </location>
</feature>
<evidence type="ECO:0000259" key="1">
    <source>
        <dbReference type="PROSITE" id="PS50835"/>
    </source>
</evidence>